<organism evidence="2 3">
    <name type="scientific">Streptomyces ossamyceticus</name>
    <dbReference type="NCBI Taxonomy" id="249581"/>
    <lineage>
        <taxon>Bacteria</taxon>
        <taxon>Bacillati</taxon>
        <taxon>Actinomycetota</taxon>
        <taxon>Actinomycetes</taxon>
        <taxon>Kitasatosporales</taxon>
        <taxon>Streptomycetaceae</taxon>
        <taxon>Streptomyces</taxon>
    </lineage>
</organism>
<evidence type="ECO:0000259" key="1">
    <source>
        <dbReference type="Pfam" id="PF18157"/>
    </source>
</evidence>
<feature type="domain" description="Prokaryotic pPIWI-RE MID" evidence="1">
    <location>
        <begin position="3"/>
        <end position="81"/>
    </location>
</feature>
<dbReference type="RefSeq" id="WP_355398687.1">
    <property type="nucleotide sequence ID" value="NZ_JBEXPZ010000030.1"/>
</dbReference>
<dbReference type="Proteomes" id="UP001550210">
    <property type="component" value="Unassembled WGS sequence"/>
</dbReference>
<dbReference type="Pfam" id="PF18157">
    <property type="entry name" value="MID_pPIWI_RE"/>
    <property type="match status" value="1"/>
</dbReference>
<protein>
    <recommendedName>
        <fullName evidence="1">Prokaryotic pPIWI-RE MID domain-containing protein</fullName>
    </recommendedName>
</protein>
<name>A0ABV2V0T1_9ACTN</name>
<dbReference type="EMBL" id="JBEXPZ010000030">
    <property type="protein sequence ID" value="MET9847418.1"/>
    <property type="molecule type" value="Genomic_DNA"/>
</dbReference>
<gene>
    <name evidence="2" type="ORF">ABZZ21_23290</name>
</gene>
<comment type="caution">
    <text evidence="2">The sequence shown here is derived from an EMBL/GenBank/DDBJ whole genome shotgun (WGS) entry which is preliminary data.</text>
</comment>
<keyword evidence="3" id="KW-1185">Reference proteome</keyword>
<evidence type="ECO:0000313" key="3">
    <source>
        <dbReference type="Proteomes" id="UP001550210"/>
    </source>
</evidence>
<reference evidence="2 3" key="1">
    <citation type="submission" date="2024-06" db="EMBL/GenBank/DDBJ databases">
        <title>The Natural Products Discovery Center: Release of the First 8490 Sequenced Strains for Exploring Actinobacteria Biosynthetic Diversity.</title>
        <authorList>
            <person name="Kalkreuter E."/>
            <person name="Kautsar S.A."/>
            <person name="Yang D."/>
            <person name="Bader C.D."/>
            <person name="Teijaro C.N."/>
            <person name="Fluegel L."/>
            <person name="Davis C.M."/>
            <person name="Simpson J.R."/>
            <person name="Lauterbach L."/>
            <person name="Steele A.D."/>
            <person name="Gui C."/>
            <person name="Meng S."/>
            <person name="Li G."/>
            <person name="Viehrig K."/>
            <person name="Ye F."/>
            <person name="Su P."/>
            <person name="Kiefer A.F."/>
            <person name="Nichols A."/>
            <person name="Cepeda A.J."/>
            <person name="Yan W."/>
            <person name="Fan B."/>
            <person name="Jiang Y."/>
            <person name="Adhikari A."/>
            <person name="Zheng C.-J."/>
            <person name="Schuster L."/>
            <person name="Cowan T.M."/>
            <person name="Smanski M.J."/>
            <person name="Chevrette M.G."/>
            <person name="De Carvalho L.P.S."/>
            <person name="Shen B."/>
        </authorList>
    </citation>
    <scope>NUCLEOTIDE SEQUENCE [LARGE SCALE GENOMIC DNA]</scope>
    <source>
        <strain evidence="2 3">NPDC006434</strain>
    </source>
</reference>
<evidence type="ECO:0000313" key="2">
    <source>
        <dbReference type="EMBL" id="MET9847418.1"/>
    </source>
</evidence>
<sequence>MLEWQTPELMVQLRCRKLTRSPGHDLALPEAAWHSREAVTTALGVRRQEMAAFIAEDPPSSVPSLALVEIDRAADFTSPDHKSTSALSREENAACLSEFCDPSLPTRVGPWSVGERVVSSEAQLRACMGTGHMT</sequence>
<proteinExistence type="predicted"/>
<accession>A0ABV2V0T1</accession>
<dbReference type="InterPro" id="IPR040496">
    <property type="entry name" value="MID_pPIWI_RE"/>
</dbReference>